<evidence type="ECO:0000313" key="2">
    <source>
        <dbReference type="EMBL" id="OIV40595.1"/>
    </source>
</evidence>
<sequence>MENSNQYTAEELQKCPYHNHQAAAGHDDPSENTGDWGDLDENDEAGTDPDRHEGGGNDNSGGAGSSGSAATNS</sequence>
<protein>
    <submittedName>
        <fullName evidence="2">Uncharacterized protein</fullName>
    </submittedName>
</protein>
<dbReference type="RefSeq" id="WP_071637797.1">
    <property type="nucleotide sequence ID" value="NZ_MLFK01000009.1"/>
</dbReference>
<dbReference type="Proteomes" id="UP000182826">
    <property type="component" value="Unassembled WGS sequence"/>
</dbReference>
<evidence type="ECO:0000313" key="3">
    <source>
        <dbReference type="Proteomes" id="UP000182826"/>
    </source>
</evidence>
<feature type="compositionally biased region" description="Acidic residues" evidence="1">
    <location>
        <begin position="37"/>
        <end position="47"/>
    </location>
</feature>
<reference evidence="2 3" key="1">
    <citation type="submission" date="2016-10" db="EMBL/GenBank/DDBJ databases">
        <title>Draft Genome Sequence of Rhizobacteria Flavobacterium johnsoniae CI04.</title>
        <authorList>
            <person name="Bravo J.I."/>
            <person name="Lozano G.L."/>
            <person name="Handelsman J."/>
        </authorList>
    </citation>
    <scope>NUCLEOTIDE SEQUENCE [LARGE SCALE GENOMIC DNA]</scope>
    <source>
        <strain evidence="2 3">CI04</strain>
    </source>
</reference>
<proteinExistence type="predicted"/>
<name>A0A1J7BPG9_FLAJO</name>
<dbReference type="EMBL" id="MLFK01000009">
    <property type="protein sequence ID" value="OIV40595.1"/>
    <property type="molecule type" value="Genomic_DNA"/>
</dbReference>
<dbReference type="OrthoDB" id="1375846at2"/>
<evidence type="ECO:0000256" key="1">
    <source>
        <dbReference type="SAM" id="MobiDB-lite"/>
    </source>
</evidence>
<feature type="region of interest" description="Disordered" evidence="1">
    <location>
        <begin position="1"/>
        <end position="73"/>
    </location>
</feature>
<dbReference type="AlphaFoldDB" id="A0A1J7BPG9"/>
<keyword evidence="3" id="KW-1185">Reference proteome</keyword>
<organism evidence="2 3">
    <name type="scientific">Flavobacterium johnsoniae</name>
    <name type="common">Cytophaga johnsonae</name>
    <dbReference type="NCBI Taxonomy" id="986"/>
    <lineage>
        <taxon>Bacteria</taxon>
        <taxon>Pseudomonadati</taxon>
        <taxon>Bacteroidota</taxon>
        <taxon>Flavobacteriia</taxon>
        <taxon>Flavobacteriales</taxon>
        <taxon>Flavobacteriaceae</taxon>
        <taxon>Flavobacterium</taxon>
    </lineage>
</organism>
<gene>
    <name evidence="2" type="ORF">BKM63_17155</name>
</gene>
<feature type="compositionally biased region" description="Gly residues" evidence="1">
    <location>
        <begin position="56"/>
        <end position="65"/>
    </location>
</feature>
<comment type="caution">
    <text evidence="2">The sequence shown here is derived from an EMBL/GenBank/DDBJ whole genome shotgun (WGS) entry which is preliminary data.</text>
</comment>
<accession>A0A1J7BPG9</accession>